<evidence type="ECO:0000256" key="1">
    <source>
        <dbReference type="SAM" id="MobiDB-lite"/>
    </source>
</evidence>
<evidence type="ECO:0000313" key="2">
    <source>
        <dbReference type="EMBL" id="KAG0318480.1"/>
    </source>
</evidence>
<keyword evidence="3" id="KW-1185">Reference proteome</keyword>
<name>A0A9P6RGG4_9FUNG</name>
<proteinExistence type="predicted"/>
<dbReference type="AlphaFoldDB" id="A0A9P6RGG4"/>
<dbReference type="EMBL" id="JAAAIP010000369">
    <property type="protein sequence ID" value="KAG0318480.1"/>
    <property type="molecule type" value="Genomic_DNA"/>
</dbReference>
<feature type="region of interest" description="Disordered" evidence="1">
    <location>
        <begin position="1"/>
        <end position="68"/>
    </location>
</feature>
<organism evidence="2 3">
    <name type="scientific">Dissophora globulifera</name>
    <dbReference type="NCBI Taxonomy" id="979702"/>
    <lineage>
        <taxon>Eukaryota</taxon>
        <taxon>Fungi</taxon>
        <taxon>Fungi incertae sedis</taxon>
        <taxon>Mucoromycota</taxon>
        <taxon>Mortierellomycotina</taxon>
        <taxon>Mortierellomycetes</taxon>
        <taxon>Mortierellales</taxon>
        <taxon>Mortierellaceae</taxon>
        <taxon>Dissophora</taxon>
    </lineage>
</organism>
<gene>
    <name evidence="2" type="ORF">BGZ99_005641</name>
</gene>
<dbReference type="OrthoDB" id="2420563at2759"/>
<sequence length="307" mass="34173">MPRVDTLPLSSAILTNDDHDDDSSDDDVSESSENHSEDLFRAEHHAQDDGHPTEEDADNDSDDNPDSRFVADMLRNVDIDWLQHPEYASHRLIVLPDPNSSTPHYSASQHFWIMAQFVTPASAVFRDVILGVASATAADPLNEDPHERLACLQRVPESDADLTEFPARPHSQPIPDDPALPSFLESSRLGVSEHADDSLLPLLQLHLSFPEHFLALLKVMYDDDLDAWEQDSFQPDTIGPITENVSRLECSSGLIMRCLQYFCSIKSTLSTEQTESVSMEALRKLHDRAVQAGLLPAGLEVARDVEE</sequence>
<comment type="caution">
    <text evidence="2">The sequence shown here is derived from an EMBL/GenBank/DDBJ whole genome shotgun (WGS) entry which is preliminary data.</text>
</comment>
<dbReference type="Proteomes" id="UP000738325">
    <property type="component" value="Unassembled WGS sequence"/>
</dbReference>
<feature type="compositionally biased region" description="Acidic residues" evidence="1">
    <location>
        <begin position="55"/>
        <end position="64"/>
    </location>
</feature>
<feature type="compositionally biased region" description="Basic and acidic residues" evidence="1">
    <location>
        <begin position="32"/>
        <end position="54"/>
    </location>
</feature>
<accession>A0A9P6RGG4</accession>
<evidence type="ECO:0000313" key="3">
    <source>
        <dbReference type="Proteomes" id="UP000738325"/>
    </source>
</evidence>
<reference evidence="2" key="1">
    <citation type="journal article" date="2020" name="Fungal Divers.">
        <title>Resolving the Mortierellaceae phylogeny through synthesis of multi-gene phylogenetics and phylogenomics.</title>
        <authorList>
            <person name="Vandepol N."/>
            <person name="Liber J."/>
            <person name="Desiro A."/>
            <person name="Na H."/>
            <person name="Kennedy M."/>
            <person name="Barry K."/>
            <person name="Grigoriev I.V."/>
            <person name="Miller A.N."/>
            <person name="O'Donnell K."/>
            <person name="Stajich J.E."/>
            <person name="Bonito G."/>
        </authorList>
    </citation>
    <scope>NUCLEOTIDE SEQUENCE</scope>
    <source>
        <strain evidence="2">REB-010B</strain>
    </source>
</reference>
<feature type="compositionally biased region" description="Acidic residues" evidence="1">
    <location>
        <begin position="18"/>
        <end position="30"/>
    </location>
</feature>
<protein>
    <submittedName>
        <fullName evidence="2">Uncharacterized protein</fullName>
    </submittedName>
</protein>